<organism evidence="2 3">
    <name type="scientific">Coccidioides immitis H538.4</name>
    <dbReference type="NCBI Taxonomy" id="396776"/>
    <lineage>
        <taxon>Eukaryota</taxon>
        <taxon>Fungi</taxon>
        <taxon>Dikarya</taxon>
        <taxon>Ascomycota</taxon>
        <taxon>Pezizomycotina</taxon>
        <taxon>Eurotiomycetes</taxon>
        <taxon>Eurotiomycetidae</taxon>
        <taxon>Onygenales</taxon>
        <taxon>Onygenaceae</taxon>
        <taxon>Coccidioides</taxon>
    </lineage>
</organism>
<dbReference type="Proteomes" id="UP000054563">
    <property type="component" value="Unassembled WGS sequence"/>
</dbReference>
<proteinExistence type="predicted"/>
<sequence length="219" mass="25622">MDSIDRYSTLDVRMYWYFAVRCAVQPAYGEKKYCIRSVGFSTPGLGSANPNLPQLPTLNCTFDSAELQWMDHPSQGNFNQQREYPLNEPYKKKVHHLYGNLTIYCFIRTFEMLYTRLLHLKGGEEAAHEELRRAMAPKAAYDLGMIDKAPKEFFYDTDPKANLYHQMVRMCEELVKGHLDPGHMEDTLRRFYNRNRGWELYTLDKLLGAIAKFARRNDA</sequence>
<gene>
    <name evidence="2" type="ORF">CIHG_04477</name>
</gene>
<evidence type="ECO:0000313" key="2">
    <source>
        <dbReference type="EMBL" id="KMU86688.1"/>
    </source>
</evidence>
<dbReference type="Pfam" id="PF16879">
    <property type="entry name" value="Sin3a_C"/>
    <property type="match status" value="1"/>
</dbReference>
<evidence type="ECO:0000259" key="1">
    <source>
        <dbReference type="Pfam" id="PF16879"/>
    </source>
</evidence>
<dbReference type="InterPro" id="IPR031693">
    <property type="entry name" value="Sin3_C"/>
</dbReference>
<accession>A0A0J8UGZ7</accession>
<name>A0A0J8UGZ7_COCIT</name>
<evidence type="ECO:0000313" key="3">
    <source>
        <dbReference type="Proteomes" id="UP000054563"/>
    </source>
</evidence>
<dbReference type="STRING" id="396776.A0A0J8UGZ7"/>
<reference evidence="3" key="1">
    <citation type="journal article" date="2010" name="Genome Res.">
        <title>Population genomic sequencing of Coccidioides fungi reveals recent hybridization and transposon control.</title>
        <authorList>
            <person name="Neafsey D.E."/>
            <person name="Barker B.M."/>
            <person name="Sharpton T.J."/>
            <person name="Stajich J.E."/>
            <person name="Park D.J."/>
            <person name="Whiston E."/>
            <person name="Hung C.-Y."/>
            <person name="McMahan C."/>
            <person name="White J."/>
            <person name="Sykes S."/>
            <person name="Heiman D."/>
            <person name="Young S."/>
            <person name="Zeng Q."/>
            <person name="Abouelleil A."/>
            <person name="Aftuck L."/>
            <person name="Bessette D."/>
            <person name="Brown A."/>
            <person name="FitzGerald M."/>
            <person name="Lui A."/>
            <person name="Macdonald J.P."/>
            <person name="Priest M."/>
            <person name="Orbach M.J."/>
            <person name="Galgiani J.N."/>
            <person name="Kirkland T.N."/>
            <person name="Cole G.T."/>
            <person name="Birren B.W."/>
            <person name="Henn M.R."/>
            <person name="Taylor J.W."/>
            <person name="Rounsley S.D."/>
        </authorList>
    </citation>
    <scope>NUCLEOTIDE SEQUENCE [LARGE SCALE GENOMIC DNA]</scope>
    <source>
        <strain evidence="3">H538.4</strain>
    </source>
</reference>
<dbReference type="VEuPathDB" id="FungiDB:CIHG_04477"/>
<feature type="domain" description="Sin3 C-terminal" evidence="1">
    <location>
        <begin position="97"/>
        <end position="214"/>
    </location>
</feature>
<protein>
    <submittedName>
        <fullName evidence="2">Transcriptional repressor Sin3p</fullName>
    </submittedName>
</protein>
<dbReference type="EMBL" id="DS016994">
    <property type="protein sequence ID" value="KMU86688.1"/>
    <property type="molecule type" value="Genomic_DNA"/>
</dbReference>
<dbReference type="AlphaFoldDB" id="A0A0J8UGZ7"/>